<dbReference type="EMBL" id="AFQF01001689">
    <property type="protein sequence ID" value="EGU84246.1"/>
    <property type="molecule type" value="Genomic_DNA"/>
</dbReference>
<evidence type="ECO:0000256" key="8">
    <source>
        <dbReference type="ARBA" id="ARBA00023010"/>
    </source>
</evidence>
<comment type="similarity">
    <text evidence="2">Belongs to the WD repeat SEC13 family.</text>
</comment>
<dbReference type="SUPFAM" id="SSF50978">
    <property type="entry name" value="WD40 repeat-like"/>
    <property type="match status" value="1"/>
</dbReference>
<dbReference type="VEuPathDB" id="FungiDB:FOXG_08522"/>
<dbReference type="GO" id="GO:0031080">
    <property type="term" value="C:nuclear pore outer ring"/>
    <property type="evidence" value="ECO:0007669"/>
    <property type="project" value="TreeGrafter"/>
</dbReference>
<dbReference type="GO" id="GO:1904263">
    <property type="term" value="P:positive regulation of TORC1 signaling"/>
    <property type="evidence" value="ECO:0007669"/>
    <property type="project" value="TreeGrafter"/>
</dbReference>
<feature type="compositionally biased region" description="Low complexity" evidence="12">
    <location>
        <begin position="356"/>
        <end position="366"/>
    </location>
</feature>
<protein>
    <submittedName>
        <fullName evidence="13 14">Uncharacterized protein</fullName>
    </submittedName>
</protein>
<dbReference type="GO" id="GO:0015031">
    <property type="term" value="P:protein transport"/>
    <property type="evidence" value="ECO:0007669"/>
    <property type="project" value="UniProtKB-KW"/>
</dbReference>
<dbReference type="PANTHER" id="PTHR11024:SF3">
    <property type="entry name" value="NUCLEOPORIN SEH1"/>
    <property type="match status" value="1"/>
</dbReference>
<proteinExistence type="inferred from homology"/>
<evidence type="ECO:0000256" key="5">
    <source>
        <dbReference type="ARBA" id="ARBA00022737"/>
    </source>
</evidence>
<evidence type="ECO:0000256" key="2">
    <source>
        <dbReference type="ARBA" id="ARBA00010102"/>
    </source>
</evidence>
<evidence type="ECO:0000256" key="4">
    <source>
        <dbReference type="ARBA" id="ARBA00022574"/>
    </source>
</evidence>
<evidence type="ECO:0000256" key="12">
    <source>
        <dbReference type="SAM" id="MobiDB-lite"/>
    </source>
</evidence>
<dbReference type="PROSITE" id="PS50082">
    <property type="entry name" value="WD_REPEATS_2"/>
    <property type="match status" value="1"/>
</dbReference>
<dbReference type="EnsemblFungi" id="FOXG_08522T0">
    <property type="protein sequence ID" value="FOXG_08522P0"/>
    <property type="gene ID" value="FOXG_08522"/>
</dbReference>
<evidence type="ECO:0000313" key="14">
    <source>
        <dbReference type="EnsemblFungi" id="FOXG_08522P0"/>
    </source>
</evidence>
<dbReference type="GO" id="GO:0051028">
    <property type="term" value="P:mRNA transport"/>
    <property type="evidence" value="ECO:0007669"/>
    <property type="project" value="UniProtKB-KW"/>
</dbReference>
<accession>F9FFM4</accession>
<accession>A0A0D2XX06</accession>
<dbReference type="STRING" id="426428.A0A0D2XX06"/>
<keyword evidence="9" id="KW-0906">Nuclear pore complex</keyword>
<keyword evidence="6" id="KW-0509">mRNA transport</keyword>
<keyword evidence="4 11" id="KW-0853">WD repeat</keyword>
<comment type="subcellular location">
    <subcellularLocation>
        <location evidence="1">Nucleus</location>
        <location evidence="1">Nuclear pore complex</location>
    </subcellularLocation>
</comment>
<dbReference type="GO" id="GO:0005198">
    <property type="term" value="F:structural molecule activity"/>
    <property type="evidence" value="ECO:0007669"/>
    <property type="project" value="InterPro"/>
</dbReference>
<feature type="repeat" description="WD" evidence="11">
    <location>
        <begin position="21"/>
        <end position="53"/>
    </location>
</feature>
<dbReference type="Gene3D" id="2.130.10.10">
    <property type="entry name" value="YVTN repeat-like/Quinoprotein amine dehydrogenase"/>
    <property type="match status" value="1"/>
</dbReference>
<dbReference type="GO" id="GO:0034198">
    <property type="term" value="P:cellular response to amino acid starvation"/>
    <property type="evidence" value="ECO:0007669"/>
    <property type="project" value="TreeGrafter"/>
</dbReference>
<dbReference type="PANTHER" id="PTHR11024">
    <property type="entry name" value="NUCLEAR PORE COMPLEX PROTEIN SEC13 / SEH1 FAMILY MEMBER"/>
    <property type="match status" value="1"/>
</dbReference>
<dbReference type="InterPro" id="IPR015943">
    <property type="entry name" value="WD40/YVTN_repeat-like_dom_sf"/>
</dbReference>
<evidence type="ECO:0000256" key="1">
    <source>
        <dbReference type="ARBA" id="ARBA00004567"/>
    </source>
</evidence>
<dbReference type="PaxDb" id="5507-FOXG_08522P0"/>
<feature type="compositionally biased region" description="Polar residues" evidence="12">
    <location>
        <begin position="318"/>
        <end position="339"/>
    </location>
</feature>
<dbReference type="Pfam" id="PF00400">
    <property type="entry name" value="WD40"/>
    <property type="match status" value="2"/>
</dbReference>
<dbReference type="InterPro" id="IPR001680">
    <property type="entry name" value="WD40_rpt"/>
</dbReference>
<name>A0A0D2XX06_FUSOF</name>
<keyword evidence="10" id="KW-0539">Nucleus</keyword>
<evidence type="ECO:0000313" key="15">
    <source>
        <dbReference type="Proteomes" id="UP000002489"/>
    </source>
</evidence>
<keyword evidence="7" id="KW-0653">Protein transport</keyword>
<evidence type="ECO:0000256" key="9">
    <source>
        <dbReference type="ARBA" id="ARBA00023132"/>
    </source>
</evidence>
<evidence type="ECO:0000313" key="13">
    <source>
        <dbReference type="EMBL" id="EGU84246.1"/>
    </source>
</evidence>
<dbReference type="OrthoDB" id="5566198at2759"/>
<evidence type="ECO:0000256" key="6">
    <source>
        <dbReference type="ARBA" id="ARBA00022816"/>
    </source>
</evidence>
<dbReference type="AlphaFoldDB" id="A0A0D2XX06"/>
<keyword evidence="8" id="KW-0811">Translocation</keyword>
<dbReference type="SMART" id="SM00320">
    <property type="entry name" value="WD40"/>
    <property type="match status" value="4"/>
</dbReference>
<dbReference type="InterPro" id="IPR036322">
    <property type="entry name" value="WD40_repeat_dom_sf"/>
</dbReference>
<feature type="region of interest" description="Disordered" evidence="12">
    <location>
        <begin position="311"/>
        <end position="378"/>
    </location>
</feature>
<organism evidence="14 15">
    <name type="scientific">Fusarium oxysporum (strain Fo5176)</name>
    <name type="common">Fusarium vascular wilt</name>
    <dbReference type="NCBI Taxonomy" id="660025"/>
    <lineage>
        <taxon>Eukaryota</taxon>
        <taxon>Fungi</taxon>
        <taxon>Dikarya</taxon>
        <taxon>Ascomycota</taxon>
        <taxon>Pezizomycotina</taxon>
        <taxon>Sordariomycetes</taxon>
        <taxon>Hypocreomycetidae</taxon>
        <taxon>Hypocreales</taxon>
        <taxon>Nectriaceae</taxon>
        <taxon>Fusarium</taxon>
        <taxon>Fusarium oxysporum species complex</taxon>
    </lineage>
</organism>
<evidence type="ECO:0000256" key="11">
    <source>
        <dbReference type="PROSITE-ProRule" id="PRU00221"/>
    </source>
</evidence>
<dbReference type="InterPro" id="IPR037363">
    <property type="entry name" value="Sec13/Seh1_fam"/>
</dbReference>
<reference evidence="14" key="2">
    <citation type="submission" date="2025-05" db="UniProtKB">
        <authorList>
            <consortium name="EnsemblFungi"/>
        </authorList>
    </citation>
    <scope>IDENTIFICATION</scope>
    <source>
        <strain evidence="14">4287 / CBS 123668 / FGSC 9935 / NRRL 34936</strain>
    </source>
</reference>
<keyword evidence="5" id="KW-0677">Repeat</keyword>
<evidence type="ECO:0000256" key="3">
    <source>
        <dbReference type="ARBA" id="ARBA00022448"/>
    </source>
</evidence>
<sequence length="445" mass="49147">MTASIPPSPGEETPAFDLNLQHGHKDLVQAVAFNTYGDRCATGSVDGKIRVFNRHKDGTWRLCDTWTAHGGEIIEIQWLPATVYPNLIASLGIEGWFRLWAEDPSAAPGRRFCTGRAGNGKPAFDTRSNKAPYRSFSMKHNEETRHTYLALLATDGRLTVYENDQPENLSEYASIDEFSVAPKPNRGEELAFRVRFDPNPEPCYTALRAGVPSDSLGLVVAAMDTVKVYRSRDIVATSIGVQQTQKEFYLAVELTGHRGLVRDVAWAAGNIRGYDVIATACQDGYARVFRIETPYSEDDGKSWSAADLLRSAPHMSTRDSTPQARTNGTATPTEKQATTPQLQPSHSYHQHQHHTSGLSASLAKSGSHNDRQWSGQPGQVKHNFQEISKLDNHRTPVWRVGFDDDGHILGSTGDDGRLLCYRQTPNGAWAKSSELAVQKARMATP</sequence>
<dbReference type="Proteomes" id="UP000002489">
    <property type="component" value="Unassembled WGS sequence"/>
</dbReference>
<evidence type="ECO:0000256" key="10">
    <source>
        <dbReference type="ARBA" id="ARBA00023242"/>
    </source>
</evidence>
<reference evidence="13 15" key="1">
    <citation type="journal article" date="2012" name="Mol. Plant Microbe Interact.">
        <title>A highly conserved effector in Fusarium oxysporum is required for full virulence on Arabidopsis.</title>
        <authorList>
            <person name="Thatcher L.F."/>
            <person name="Gardiner D.M."/>
            <person name="Kazan K."/>
            <person name="Manners J."/>
        </authorList>
    </citation>
    <scope>NUCLEOTIDE SEQUENCE [LARGE SCALE GENOMIC DNA]</scope>
    <source>
        <strain evidence="13 15">Fo5176</strain>
    </source>
</reference>
<evidence type="ECO:0000256" key="7">
    <source>
        <dbReference type="ARBA" id="ARBA00022927"/>
    </source>
</evidence>
<dbReference type="GO" id="GO:0035859">
    <property type="term" value="C:Seh1-associated complex"/>
    <property type="evidence" value="ECO:0007669"/>
    <property type="project" value="TreeGrafter"/>
</dbReference>
<gene>
    <name evidence="14" type="primary">28950161</name>
    <name evidence="13" type="ORF">FOXB_05203</name>
</gene>
<keyword evidence="3" id="KW-0813">Transport</keyword>